<keyword evidence="3" id="KW-1185">Reference proteome</keyword>
<dbReference type="Proteomes" id="UP000228934">
    <property type="component" value="Unassembled WGS sequence"/>
</dbReference>
<dbReference type="AlphaFoldDB" id="A0A2G9QI46"/>
<protein>
    <submittedName>
        <fullName evidence="2">Uncharacterized protein</fullName>
    </submittedName>
</protein>
<evidence type="ECO:0000313" key="2">
    <source>
        <dbReference type="EMBL" id="PIO15284.1"/>
    </source>
</evidence>
<proteinExistence type="predicted"/>
<reference evidence="3" key="1">
    <citation type="journal article" date="2017" name="Nat. Commun.">
        <title>The North American bullfrog draft genome provides insight into hormonal regulation of long noncoding RNA.</title>
        <authorList>
            <person name="Hammond S.A."/>
            <person name="Warren R.L."/>
            <person name="Vandervalk B.P."/>
            <person name="Kucuk E."/>
            <person name="Khan H."/>
            <person name="Gibb E.A."/>
            <person name="Pandoh P."/>
            <person name="Kirk H."/>
            <person name="Zhao Y."/>
            <person name="Jones M."/>
            <person name="Mungall A.J."/>
            <person name="Coope R."/>
            <person name="Pleasance S."/>
            <person name="Moore R.A."/>
            <person name="Holt R.A."/>
            <person name="Round J.M."/>
            <person name="Ohora S."/>
            <person name="Walle B.V."/>
            <person name="Veldhoen N."/>
            <person name="Helbing C.C."/>
            <person name="Birol I."/>
        </authorList>
    </citation>
    <scope>NUCLEOTIDE SEQUENCE [LARGE SCALE GENOMIC DNA]</scope>
</reference>
<evidence type="ECO:0000313" key="3">
    <source>
        <dbReference type="Proteomes" id="UP000228934"/>
    </source>
</evidence>
<accession>A0A2G9QI46</accession>
<name>A0A2G9QI46_AQUCT</name>
<feature type="region of interest" description="Disordered" evidence="1">
    <location>
        <begin position="11"/>
        <end position="80"/>
    </location>
</feature>
<gene>
    <name evidence="2" type="ORF">AB205_0025830</name>
</gene>
<dbReference type="EMBL" id="KV972307">
    <property type="protein sequence ID" value="PIO15284.1"/>
    <property type="molecule type" value="Genomic_DNA"/>
</dbReference>
<evidence type="ECO:0000256" key="1">
    <source>
        <dbReference type="SAM" id="MobiDB-lite"/>
    </source>
</evidence>
<feature type="compositionally biased region" description="Polar residues" evidence="1">
    <location>
        <begin position="49"/>
        <end position="72"/>
    </location>
</feature>
<feature type="compositionally biased region" description="Low complexity" evidence="1">
    <location>
        <begin position="31"/>
        <end position="44"/>
    </location>
</feature>
<sequence length="157" mass="17238">MGVPLAISGFGRTESCWEDSTQNNVLDKDASSQQADQASVSEQAGKVSVSEQAGQELMESQMSTPAHSTSATPVGDEEFTPPICPCVPARVNIHATRRRAHEPNFNRMLDIMASMSERMNTNRSHGFCKVSGRSDGEVTFRNSSRYVGRYHPIHSHI</sequence>
<organism evidence="2 3">
    <name type="scientific">Aquarana catesbeiana</name>
    <name type="common">American bullfrog</name>
    <name type="synonym">Rana catesbeiana</name>
    <dbReference type="NCBI Taxonomy" id="8400"/>
    <lineage>
        <taxon>Eukaryota</taxon>
        <taxon>Metazoa</taxon>
        <taxon>Chordata</taxon>
        <taxon>Craniata</taxon>
        <taxon>Vertebrata</taxon>
        <taxon>Euteleostomi</taxon>
        <taxon>Amphibia</taxon>
        <taxon>Batrachia</taxon>
        <taxon>Anura</taxon>
        <taxon>Neobatrachia</taxon>
        <taxon>Ranoidea</taxon>
        <taxon>Ranidae</taxon>
        <taxon>Aquarana</taxon>
    </lineage>
</organism>